<dbReference type="InterPro" id="IPR016064">
    <property type="entry name" value="NAD/diacylglycerol_kinase_sf"/>
</dbReference>
<keyword evidence="1" id="KW-0808">Transferase</keyword>
<comment type="caution">
    <text evidence="1">The sequence shown here is derived from an EMBL/GenBank/DDBJ whole genome shotgun (WGS) entry which is preliminary data.</text>
</comment>
<dbReference type="Proteomes" id="UP001499841">
    <property type="component" value="Unassembled WGS sequence"/>
</dbReference>
<reference evidence="2" key="1">
    <citation type="journal article" date="2019" name="Int. J. Syst. Evol. Microbiol.">
        <title>The Global Catalogue of Microorganisms (GCM) 10K type strain sequencing project: providing services to taxonomists for standard genome sequencing and annotation.</title>
        <authorList>
            <consortium name="The Broad Institute Genomics Platform"/>
            <consortium name="The Broad Institute Genome Sequencing Center for Infectious Disease"/>
            <person name="Wu L."/>
            <person name="Ma J."/>
        </authorList>
    </citation>
    <scope>NUCLEOTIDE SEQUENCE [LARGE SCALE GENOMIC DNA]</scope>
    <source>
        <strain evidence="2">JCM 17459</strain>
    </source>
</reference>
<proteinExistence type="predicted"/>
<dbReference type="Pfam" id="PF20143">
    <property type="entry name" value="NAD_kinase_C"/>
    <property type="match status" value="1"/>
</dbReference>
<dbReference type="SUPFAM" id="SSF111331">
    <property type="entry name" value="NAD kinase/diacylglycerol kinase-like"/>
    <property type="match status" value="1"/>
</dbReference>
<dbReference type="EMBL" id="BAABBA010000018">
    <property type="protein sequence ID" value="GAA4288852.1"/>
    <property type="molecule type" value="Genomic_DNA"/>
</dbReference>
<dbReference type="InterPro" id="IPR011386">
    <property type="entry name" value="Put_ATP-NAD_kin"/>
</dbReference>
<name>A0ABP8EYT4_9MICO</name>
<dbReference type="PIRSF" id="PIRSF016907">
    <property type="entry name" value="Kin_ATP-NAD"/>
    <property type="match status" value="1"/>
</dbReference>
<dbReference type="InterPro" id="IPR002504">
    <property type="entry name" value="NADK"/>
</dbReference>
<evidence type="ECO:0000313" key="1">
    <source>
        <dbReference type="EMBL" id="GAA4288852.1"/>
    </source>
</evidence>
<accession>A0ABP8EYT4</accession>
<dbReference type="GO" id="GO:0016301">
    <property type="term" value="F:kinase activity"/>
    <property type="evidence" value="ECO:0007669"/>
    <property type="project" value="UniProtKB-KW"/>
</dbReference>
<dbReference type="Pfam" id="PF01513">
    <property type="entry name" value="NAD_kinase"/>
    <property type="match status" value="1"/>
</dbReference>
<dbReference type="PANTHER" id="PTHR40697">
    <property type="entry name" value="ACETOIN CATABOLISM PROTEIN X"/>
    <property type="match status" value="1"/>
</dbReference>
<gene>
    <name evidence="1" type="ORF">GCM10022262_32120</name>
</gene>
<keyword evidence="2" id="KW-1185">Reference proteome</keyword>
<dbReference type="InterPro" id="IPR039065">
    <property type="entry name" value="AcoX-like"/>
</dbReference>
<dbReference type="PANTHER" id="PTHR40697:SF2">
    <property type="entry name" value="ATP-NAD KINASE-RELATED"/>
    <property type="match status" value="1"/>
</dbReference>
<sequence length="389" mass="39006">MSPGRDDDRRGVLGIVVNPVAGIGGPVALKGSDGPDVQRLAGARGSRPRAHERAVRALAHVAAARPGTTVLTVGGAMGEAAVAAAGLVPRVVGAGAPPGRSTGVDTTAGVRAMAAAGADLVLFVGGDGTARDVCAGAGEVPVLGVPAGVKMYSGCFAVSPAAAGALALAWLAGPVRTEEREVLDVDEEQVRTGRVEPHLFGLVEVPVLDGRTQARKAPTPASSRAAVEAAARGAVRAMQPDVSYLLGPGGTTAEVARILGVPFTPLGVDVVRDGRLVVRDATEQQLLDVVAAGPARAVVTVIGGQGFLLGRGNQQISAAVLARMGPDPLLVVATQEKLTGLAGRPLLVDTGDRAVDGRLAGHVRIVTGPSTTSFYPVTAPENEGAAPCD</sequence>
<protein>
    <submittedName>
        <fullName evidence="1">ATP-NAD kinase family protein</fullName>
    </submittedName>
</protein>
<keyword evidence="1" id="KW-0418">Kinase</keyword>
<organism evidence="1 2">
    <name type="scientific">Georgenia daeguensis</name>
    <dbReference type="NCBI Taxonomy" id="908355"/>
    <lineage>
        <taxon>Bacteria</taxon>
        <taxon>Bacillati</taxon>
        <taxon>Actinomycetota</taxon>
        <taxon>Actinomycetes</taxon>
        <taxon>Micrococcales</taxon>
        <taxon>Bogoriellaceae</taxon>
        <taxon>Georgenia</taxon>
    </lineage>
</organism>
<evidence type="ECO:0000313" key="2">
    <source>
        <dbReference type="Proteomes" id="UP001499841"/>
    </source>
</evidence>